<feature type="domain" description="Glycosyl transferase family 1" evidence="1">
    <location>
        <begin position="212"/>
        <end position="379"/>
    </location>
</feature>
<reference evidence="2" key="1">
    <citation type="submission" date="2021-04" db="EMBL/GenBank/DDBJ databases">
        <title>Draft genome sequence of Xylanibacillus composti strain K13.</title>
        <authorList>
            <person name="Uke A."/>
            <person name="Chhe C."/>
            <person name="Baramee S."/>
            <person name="Kosugi A."/>
        </authorList>
    </citation>
    <scope>NUCLEOTIDE SEQUENCE</scope>
    <source>
        <strain evidence="2">K13</strain>
    </source>
</reference>
<dbReference type="EMBL" id="BOVK01000075">
    <property type="protein sequence ID" value="GIQ71254.1"/>
    <property type="molecule type" value="Genomic_DNA"/>
</dbReference>
<name>A0A8J4M3W0_9BACL</name>
<dbReference type="PANTHER" id="PTHR45947">
    <property type="entry name" value="SULFOQUINOVOSYL TRANSFERASE SQD2"/>
    <property type="match status" value="1"/>
</dbReference>
<dbReference type="RefSeq" id="WP_213414050.1">
    <property type="nucleotide sequence ID" value="NZ_BOVK01000075.1"/>
</dbReference>
<dbReference type="GO" id="GO:0016757">
    <property type="term" value="F:glycosyltransferase activity"/>
    <property type="evidence" value="ECO:0007669"/>
    <property type="project" value="InterPro"/>
</dbReference>
<dbReference type="AlphaFoldDB" id="A0A8J4M3W0"/>
<gene>
    <name evidence="2" type="ORF">XYCOK13_40780</name>
</gene>
<dbReference type="Gene3D" id="3.40.50.2000">
    <property type="entry name" value="Glycogen Phosphorylase B"/>
    <property type="match status" value="2"/>
</dbReference>
<sequence>MNVLFLTIGKITSIREQGIYTDLLKQFRDRHHRVYIVNPTERKENKATDYRIEEGIHILRVKTGNLTKTNIFEKGISTLLIESLFIKAIKKHLNSIRFDLVIYSTPPITFEKVVEYVKKRDGAKAYLLLKDIFPQNAVDLNYMRKNGLLYKYFRSKERKLYQISDYIGCMSKANVEYIINNNPDINPNKIEVCPNSIMPSEVLKDESSIKAARLKYNIPLTKVVYIYGGNLGKPQGIDFLIQCLDSNKFNDKAYFIIAGSGTEYSKIKRYFDMNNPTNAKLIEYLPRQEYNLLVQSCDVGLIFLDRRFTIPNFPSRLLGYMQASMPVLAATDTNTDLRSAIEEGKFGFWCESGDILAFNKNVKTLIDDKVREDMGNNARVYLENNYTSKHTYDVIIRHFK</sequence>
<dbReference type="Pfam" id="PF00534">
    <property type="entry name" value="Glycos_transf_1"/>
    <property type="match status" value="1"/>
</dbReference>
<dbReference type="SUPFAM" id="SSF53756">
    <property type="entry name" value="UDP-Glycosyltransferase/glycogen phosphorylase"/>
    <property type="match status" value="1"/>
</dbReference>
<comment type="caution">
    <text evidence="2">The sequence shown here is derived from an EMBL/GenBank/DDBJ whole genome shotgun (WGS) entry which is preliminary data.</text>
</comment>
<dbReference type="InterPro" id="IPR001296">
    <property type="entry name" value="Glyco_trans_1"/>
</dbReference>
<evidence type="ECO:0000259" key="1">
    <source>
        <dbReference type="Pfam" id="PF00534"/>
    </source>
</evidence>
<keyword evidence="3" id="KW-1185">Reference proteome</keyword>
<organism evidence="2 3">
    <name type="scientific">Xylanibacillus composti</name>
    <dbReference type="NCBI Taxonomy" id="1572762"/>
    <lineage>
        <taxon>Bacteria</taxon>
        <taxon>Bacillati</taxon>
        <taxon>Bacillota</taxon>
        <taxon>Bacilli</taxon>
        <taxon>Bacillales</taxon>
        <taxon>Paenibacillaceae</taxon>
        <taxon>Xylanibacillus</taxon>
    </lineage>
</organism>
<dbReference type="CDD" id="cd03794">
    <property type="entry name" value="GT4_WbuB-like"/>
    <property type="match status" value="1"/>
</dbReference>
<dbReference type="Proteomes" id="UP000677918">
    <property type="component" value="Unassembled WGS sequence"/>
</dbReference>
<evidence type="ECO:0000313" key="2">
    <source>
        <dbReference type="EMBL" id="GIQ71254.1"/>
    </source>
</evidence>
<dbReference type="InterPro" id="IPR050194">
    <property type="entry name" value="Glycosyltransferase_grp1"/>
</dbReference>
<proteinExistence type="predicted"/>
<evidence type="ECO:0000313" key="3">
    <source>
        <dbReference type="Proteomes" id="UP000677918"/>
    </source>
</evidence>
<dbReference type="PANTHER" id="PTHR45947:SF3">
    <property type="entry name" value="SULFOQUINOVOSYL TRANSFERASE SQD2"/>
    <property type="match status" value="1"/>
</dbReference>
<accession>A0A8J4M3W0</accession>
<protein>
    <submittedName>
        <fullName evidence="2">Glycosyltransferase WbuB</fullName>
    </submittedName>
</protein>